<keyword evidence="3" id="KW-0964">Secreted</keyword>
<comment type="subcellular location">
    <subcellularLocation>
        <location evidence="1">Membrane</location>
    </subcellularLocation>
    <subcellularLocation>
        <location evidence="2">Secreted</location>
    </subcellularLocation>
</comment>
<dbReference type="PANTHER" id="PTHR38340:SF1">
    <property type="entry name" value="S-LAYER PROTEIN"/>
    <property type="match status" value="1"/>
</dbReference>
<dbReference type="Proteomes" id="UP001157974">
    <property type="component" value="Unassembled WGS sequence"/>
</dbReference>
<reference evidence="10 11" key="1">
    <citation type="journal article" date="2023" name="Nat. Commun.">
        <title>Origin of minicircular mitochondrial genomes in red algae.</title>
        <authorList>
            <person name="Lee Y."/>
            <person name="Cho C.H."/>
            <person name="Lee Y.M."/>
            <person name="Park S.I."/>
            <person name="Yang J.H."/>
            <person name="West J.A."/>
            <person name="Bhattacharya D."/>
            <person name="Yoon H.S."/>
        </authorList>
    </citation>
    <scope>NUCLEOTIDE SEQUENCE [LARGE SCALE GENOMIC DNA]</scope>
    <source>
        <strain evidence="10 11">CCMP1338</strain>
        <tissue evidence="10">Whole cell</tissue>
    </source>
</reference>
<dbReference type="EMBL" id="JAMWBK010000007">
    <property type="protein sequence ID" value="KAJ8903302.1"/>
    <property type="molecule type" value="Genomic_DNA"/>
</dbReference>
<protein>
    <recommendedName>
        <fullName evidence="12">Calcium-binding protein</fullName>
    </recommendedName>
</protein>
<dbReference type="InterPro" id="IPR003995">
    <property type="entry name" value="RTX_toxin_determinant-A"/>
</dbReference>
<dbReference type="InterPro" id="IPR011049">
    <property type="entry name" value="Serralysin-like_metalloprot_C"/>
</dbReference>
<accession>A0AAV8UPR4</accession>
<dbReference type="GO" id="GO:0005576">
    <property type="term" value="C:extracellular region"/>
    <property type="evidence" value="ECO:0007669"/>
    <property type="project" value="UniProtKB-SubCell"/>
</dbReference>
<evidence type="ECO:0000256" key="6">
    <source>
        <dbReference type="ARBA" id="ARBA00023026"/>
    </source>
</evidence>
<sequence length="692" mass="72675">MASRKTGYTCLTLMLAVCASAVSVSLDDGRTMTVPASTTCQAELLPSQFINSFEETCFDLVKDGNRETMGRMCSKTMIKGEGKCANIRFFAASGYLSEVSVGIYQNCTIVPQTSAKFTHTRKISRGDITSKAITVCTDEMSSLSNCCDSHLCVAGRAELKIDGQTIEVEPSSHCATEIEGAAVSRACPMMMNCINLIRGTAGDDVLYGTEFVDHIFGGDGNDSIMSYEGNDYVNGGRGDDRIDGGEGDDSINGKNGNDILLGRDGDDDISGGNGDDKAYGFDGDDRVRGDAGSDVLFGQNGEDHLSGGEGDDNVQGGNDNDEVRGGAGKDNVIGGFGDDSSYGGSGDDTLIDRYGSNYMTSGSGDDLVITGDYNDYIKAGVGNDEVRSGDGFDAIDAGRGNDLVDQGPVTPTTSCAASVLETQSITSFQKKCIELRDKGDSLLSKMCTRTIIRNGMACAKIRFSALDGSMLKFIRFGVYQDCSMVPDDSSKYTHRAALTSGTTSDSLVLCPDQIGSIGNCCDADLCVVGDAVVKHAGVVKRAKPGSGCFVAGKGFGNGKVCSLRLDCVNIIMGTEEDDRIIGTKYSDKIYAGDGDDSVRGLQGDDIIYLGKGNDDADGGSGNDTILGGHGRDRIYGDDGDDILLGEEGSDYLYGDDGNDILVGGPGEDRLDGGRGDDVIQGGHGMTPFPIFE</sequence>
<dbReference type="InterPro" id="IPR018511">
    <property type="entry name" value="Hemolysin-typ_Ca-bd_CS"/>
</dbReference>
<keyword evidence="6" id="KW-0843">Virulence</keyword>
<keyword evidence="9" id="KW-0732">Signal</keyword>
<dbReference type="AlphaFoldDB" id="A0AAV8UPR4"/>
<dbReference type="PROSITE" id="PS00330">
    <property type="entry name" value="HEMOLYSIN_CALCIUM"/>
    <property type="match status" value="3"/>
</dbReference>
<name>A0AAV8UPR4_9RHOD</name>
<keyword evidence="11" id="KW-1185">Reference proteome</keyword>
<evidence type="ECO:0000256" key="1">
    <source>
        <dbReference type="ARBA" id="ARBA00004370"/>
    </source>
</evidence>
<evidence type="ECO:0000256" key="9">
    <source>
        <dbReference type="SAM" id="SignalP"/>
    </source>
</evidence>
<dbReference type="InterPro" id="IPR050557">
    <property type="entry name" value="RTX_toxin/Mannuronan_C5-epim"/>
</dbReference>
<dbReference type="Pfam" id="PF00353">
    <property type="entry name" value="HemolysinCabind"/>
    <property type="match status" value="7"/>
</dbReference>
<evidence type="ECO:0000256" key="7">
    <source>
        <dbReference type="ARBA" id="ARBA00023136"/>
    </source>
</evidence>
<dbReference type="SUPFAM" id="SSF51120">
    <property type="entry name" value="beta-Roll"/>
    <property type="match status" value="3"/>
</dbReference>
<proteinExistence type="predicted"/>
<dbReference type="InterPro" id="IPR001343">
    <property type="entry name" value="Hemolysn_Ca-bd"/>
</dbReference>
<dbReference type="PRINTS" id="PR01488">
    <property type="entry name" value="RTXTOXINA"/>
</dbReference>
<dbReference type="GO" id="GO:0005509">
    <property type="term" value="F:calcium ion binding"/>
    <property type="evidence" value="ECO:0007669"/>
    <property type="project" value="InterPro"/>
</dbReference>
<evidence type="ECO:0000313" key="11">
    <source>
        <dbReference type="Proteomes" id="UP001157974"/>
    </source>
</evidence>
<organism evidence="10 11">
    <name type="scientific">Rhodosorus marinus</name>
    <dbReference type="NCBI Taxonomy" id="101924"/>
    <lineage>
        <taxon>Eukaryota</taxon>
        <taxon>Rhodophyta</taxon>
        <taxon>Stylonematophyceae</taxon>
        <taxon>Stylonematales</taxon>
        <taxon>Stylonemataceae</taxon>
        <taxon>Rhodosorus</taxon>
    </lineage>
</organism>
<evidence type="ECO:0008006" key="12">
    <source>
        <dbReference type="Google" id="ProtNLM"/>
    </source>
</evidence>
<dbReference type="GO" id="GO:0016020">
    <property type="term" value="C:membrane"/>
    <property type="evidence" value="ECO:0007669"/>
    <property type="project" value="UniProtKB-SubCell"/>
</dbReference>
<dbReference type="GO" id="GO:0090729">
    <property type="term" value="F:toxin activity"/>
    <property type="evidence" value="ECO:0007669"/>
    <property type="project" value="UniProtKB-KW"/>
</dbReference>
<gene>
    <name evidence="10" type="ORF">NDN08_004411</name>
</gene>
<keyword evidence="7" id="KW-0472">Membrane</keyword>
<evidence type="ECO:0000256" key="2">
    <source>
        <dbReference type="ARBA" id="ARBA00004613"/>
    </source>
</evidence>
<evidence type="ECO:0000256" key="4">
    <source>
        <dbReference type="ARBA" id="ARBA00022656"/>
    </source>
</evidence>
<evidence type="ECO:0000256" key="8">
    <source>
        <dbReference type="SAM" id="MobiDB-lite"/>
    </source>
</evidence>
<comment type="caution">
    <text evidence="10">The sequence shown here is derived from an EMBL/GenBank/DDBJ whole genome shotgun (WGS) entry which is preliminary data.</text>
</comment>
<feature type="signal peptide" evidence="9">
    <location>
        <begin position="1"/>
        <end position="21"/>
    </location>
</feature>
<feature type="region of interest" description="Disordered" evidence="8">
    <location>
        <begin position="236"/>
        <end position="347"/>
    </location>
</feature>
<feature type="compositionally biased region" description="Basic and acidic residues" evidence="8">
    <location>
        <begin position="274"/>
        <end position="291"/>
    </location>
</feature>
<keyword evidence="4" id="KW-0800">Toxin</keyword>
<feature type="chain" id="PRO_5043361769" description="Calcium-binding protein" evidence="9">
    <location>
        <begin position="22"/>
        <end position="692"/>
    </location>
</feature>
<evidence type="ECO:0000313" key="10">
    <source>
        <dbReference type="EMBL" id="KAJ8903302.1"/>
    </source>
</evidence>
<evidence type="ECO:0000256" key="3">
    <source>
        <dbReference type="ARBA" id="ARBA00022525"/>
    </source>
</evidence>
<dbReference type="Gene3D" id="2.150.10.10">
    <property type="entry name" value="Serralysin-like metalloprotease, C-terminal"/>
    <property type="match status" value="5"/>
</dbReference>
<keyword evidence="5" id="KW-0677">Repeat</keyword>
<evidence type="ECO:0000256" key="5">
    <source>
        <dbReference type="ARBA" id="ARBA00022737"/>
    </source>
</evidence>
<dbReference type="PRINTS" id="PR00313">
    <property type="entry name" value="CABNDNGRPT"/>
</dbReference>
<dbReference type="PANTHER" id="PTHR38340">
    <property type="entry name" value="S-LAYER PROTEIN"/>
    <property type="match status" value="1"/>
</dbReference>